<protein>
    <recommendedName>
        <fullName evidence="3">BTB domain-containing protein</fullName>
    </recommendedName>
</protein>
<proteinExistence type="predicted"/>
<reference evidence="1" key="1">
    <citation type="submission" date="2021-01" db="EMBL/GenBank/DDBJ databases">
        <authorList>
            <person name="Kaushik A."/>
        </authorList>
    </citation>
    <scope>NUCLEOTIDE SEQUENCE</scope>
    <source>
        <strain evidence="1">AG1-1C</strain>
    </source>
</reference>
<evidence type="ECO:0000313" key="2">
    <source>
        <dbReference type="Proteomes" id="UP000663846"/>
    </source>
</evidence>
<dbReference type="EMBL" id="CAJMWS010000890">
    <property type="protein sequence ID" value="CAE6467661.1"/>
    <property type="molecule type" value="Genomic_DNA"/>
</dbReference>
<evidence type="ECO:0008006" key="3">
    <source>
        <dbReference type="Google" id="ProtNLM"/>
    </source>
</evidence>
<organism evidence="1 2">
    <name type="scientific">Rhizoctonia solani</name>
    <dbReference type="NCBI Taxonomy" id="456999"/>
    <lineage>
        <taxon>Eukaryota</taxon>
        <taxon>Fungi</taxon>
        <taxon>Dikarya</taxon>
        <taxon>Basidiomycota</taxon>
        <taxon>Agaricomycotina</taxon>
        <taxon>Agaricomycetes</taxon>
        <taxon>Cantharellales</taxon>
        <taxon>Ceratobasidiaceae</taxon>
        <taxon>Rhizoctonia</taxon>
    </lineage>
</organism>
<evidence type="ECO:0000313" key="1">
    <source>
        <dbReference type="EMBL" id="CAE6467661.1"/>
    </source>
</evidence>
<sequence>MFSMPTSDDLEGTTEKPLVLPRDLCSASIFTVLCEFLYPERMGQFPHISISAIAHWEVVLKATAALQMEDTQMYILQKLQEDAPNIKSNAAKVLRLALDYDEGSNSDLLLGALFILAYRRQPITPRENTILGERATSLVNYTRESVRGCFFLNRARSKIQMSASCNDKEACRASIFRQIVANMQSRATNRVDDCDPNIFHIASEQGMCAVCSPQRTAVAESLRSNLLDEVVRKCYSDTLLIWKEGTGSDNESMSE</sequence>
<dbReference type="AlphaFoldDB" id="A0A8H3BV09"/>
<gene>
    <name evidence="1" type="ORF">RDB_LOCUS169765</name>
</gene>
<dbReference type="Proteomes" id="UP000663846">
    <property type="component" value="Unassembled WGS sequence"/>
</dbReference>
<accession>A0A8H3BV09</accession>
<name>A0A8H3BV09_9AGAM</name>
<comment type="caution">
    <text evidence="1">The sequence shown here is derived from an EMBL/GenBank/DDBJ whole genome shotgun (WGS) entry which is preliminary data.</text>
</comment>